<dbReference type="Pfam" id="PF01243">
    <property type="entry name" value="PNPOx_N"/>
    <property type="match status" value="1"/>
</dbReference>
<organism evidence="2 3">
    <name type="scientific">Candidatus Amesbacteria bacterium GW2011_GWC2_45_19</name>
    <dbReference type="NCBI Taxonomy" id="1618366"/>
    <lineage>
        <taxon>Bacteria</taxon>
        <taxon>Candidatus Amesiibacteriota</taxon>
    </lineage>
</organism>
<dbReference type="Proteomes" id="UP000034264">
    <property type="component" value="Unassembled WGS sequence"/>
</dbReference>
<comment type="caution">
    <text evidence="2">The sequence shown here is derived from an EMBL/GenBank/DDBJ whole genome shotgun (WGS) entry which is preliminary data.</text>
</comment>
<dbReference type="SUPFAM" id="SSF50475">
    <property type="entry name" value="FMN-binding split barrel"/>
    <property type="match status" value="1"/>
</dbReference>
<accession>A0A0G1M588</accession>
<protein>
    <recommendedName>
        <fullName evidence="1">Pyridoxamine 5'-phosphate oxidase N-terminal domain-containing protein</fullName>
    </recommendedName>
</protein>
<name>A0A0G1M588_9BACT</name>
<dbReference type="EMBL" id="LCKS01000001">
    <property type="protein sequence ID" value="KKU03436.1"/>
    <property type="molecule type" value="Genomic_DNA"/>
</dbReference>
<dbReference type="PATRIC" id="fig|1618366.3.peg.68"/>
<dbReference type="Gene3D" id="2.30.110.10">
    <property type="entry name" value="Electron Transport, Fmn-binding Protein, Chain A"/>
    <property type="match status" value="1"/>
</dbReference>
<dbReference type="AlphaFoldDB" id="A0A0G1M588"/>
<dbReference type="InterPro" id="IPR011576">
    <property type="entry name" value="Pyridox_Oxase_N"/>
</dbReference>
<reference evidence="2 3" key="1">
    <citation type="journal article" date="2015" name="Nature">
        <title>rRNA introns, odd ribosomes, and small enigmatic genomes across a large radiation of phyla.</title>
        <authorList>
            <person name="Brown C.T."/>
            <person name="Hug L.A."/>
            <person name="Thomas B.C."/>
            <person name="Sharon I."/>
            <person name="Castelle C.J."/>
            <person name="Singh A."/>
            <person name="Wilkins M.J."/>
            <person name="Williams K.H."/>
            <person name="Banfield J.F."/>
        </authorList>
    </citation>
    <scope>NUCLEOTIDE SEQUENCE [LARGE SCALE GENOMIC DNA]</scope>
</reference>
<evidence type="ECO:0000313" key="2">
    <source>
        <dbReference type="EMBL" id="KKU03436.1"/>
    </source>
</evidence>
<feature type="domain" description="Pyridoxamine 5'-phosphate oxidase N-terminal" evidence="1">
    <location>
        <begin position="2"/>
        <end position="130"/>
    </location>
</feature>
<proteinExistence type="predicted"/>
<sequence length="143" mass="16116">MMDQRVLDLLAKERVSLLAVCLPDGTCHSAAMHFSHISDPPTIYIQTENTSKKMQGLKNGQPIAASVVVGFNEQEMKTLQMDGQIQLVTDVSKLPAIHQIHYAKHPHAEKYKNDPGTVFLAFTPTWYRYTDYKTDPATYVYSS</sequence>
<evidence type="ECO:0000259" key="1">
    <source>
        <dbReference type="Pfam" id="PF01243"/>
    </source>
</evidence>
<gene>
    <name evidence="2" type="ORF">UX05_C0001G0065</name>
</gene>
<dbReference type="InterPro" id="IPR012349">
    <property type="entry name" value="Split_barrel_FMN-bd"/>
</dbReference>
<evidence type="ECO:0000313" key="3">
    <source>
        <dbReference type="Proteomes" id="UP000034264"/>
    </source>
</evidence>